<dbReference type="Gene3D" id="2.60.40.10">
    <property type="entry name" value="Immunoglobulins"/>
    <property type="match status" value="3"/>
</dbReference>
<evidence type="ECO:0000256" key="1">
    <source>
        <dbReference type="ARBA" id="ARBA00022737"/>
    </source>
</evidence>
<evidence type="ECO:0000256" key="3">
    <source>
        <dbReference type="ARBA" id="ARBA00023157"/>
    </source>
</evidence>
<evidence type="ECO:0000256" key="5">
    <source>
        <dbReference type="SAM" id="MobiDB-lite"/>
    </source>
</evidence>
<accession>A0A2J8IM20</accession>
<feature type="domain" description="Ig-like" evidence="6">
    <location>
        <begin position="1"/>
        <end position="64"/>
    </location>
</feature>
<feature type="region of interest" description="Disordered" evidence="5">
    <location>
        <begin position="118"/>
        <end position="145"/>
    </location>
</feature>
<keyword evidence="4" id="KW-0393">Immunoglobulin domain</keyword>
<keyword evidence="1" id="KW-0677">Repeat</keyword>
<proteinExistence type="predicted"/>
<dbReference type="PROSITE" id="PS50853">
    <property type="entry name" value="FN3"/>
    <property type="match status" value="2"/>
</dbReference>
<dbReference type="PANTHER" id="PTHR12231:SF241">
    <property type="entry name" value="L1 CELL ADHESION MOLECULE"/>
    <property type="match status" value="1"/>
</dbReference>
<organism evidence="8 9">
    <name type="scientific">Pan troglodytes</name>
    <name type="common">Chimpanzee</name>
    <dbReference type="NCBI Taxonomy" id="9598"/>
    <lineage>
        <taxon>Eukaryota</taxon>
        <taxon>Metazoa</taxon>
        <taxon>Chordata</taxon>
        <taxon>Craniata</taxon>
        <taxon>Vertebrata</taxon>
        <taxon>Euteleostomi</taxon>
        <taxon>Mammalia</taxon>
        <taxon>Eutheria</taxon>
        <taxon>Euarchontoglires</taxon>
        <taxon>Primates</taxon>
        <taxon>Haplorrhini</taxon>
        <taxon>Catarrhini</taxon>
        <taxon>Hominidae</taxon>
        <taxon>Pan</taxon>
    </lineage>
</organism>
<evidence type="ECO:0000259" key="7">
    <source>
        <dbReference type="PROSITE" id="PS50853"/>
    </source>
</evidence>
<dbReference type="PANTHER" id="PTHR12231">
    <property type="entry name" value="CTX-RELATED TYPE I TRANSMEMBRANE PROTEIN"/>
    <property type="match status" value="1"/>
</dbReference>
<evidence type="ECO:0000256" key="4">
    <source>
        <dbReference type="ARBA" id="ARBA00023319"/>
    </source>
</evidence>
<protein>
    <submittedName>
        <fullName evidence="8">L1CAM isoform 14</fullName>
    </submittedName>
</protein>
<dbReference type="InterPro" id="IPR007110">
    <property type="entry name" value="Ig-like_dom"/>
</dbReference>
<dbReference type="InterPro" id="IPR036179">
    <property type="entry name" value="Ig-like_dom_sf"/>
</dbReference>
<dbReference type="SUPFAM" id="SSF49265">
    <property type="entry name" value="Fibronectin type III"/>
    <property type="match status" value="1"/>
</dbReference>
<dbReference type="EMBL" id="NBAG03000720">
    <property type="protein sequence ID" value="PNI11548.1"/>
    <property type="molecule type" value="Genomic_DNA"/>
</dbReference>
<dbReference type="SUPFAM" id="SSF48726">
    <property type="entry name" value="Immunoglobulin"/>
    <property type="match status" value="1"/>
</dbReference>
<evidence type="ECO:0000313" key="9">
    <source>
        <dbReference type="Proteomes" id="UP000236370"/>
    </source>
</evidence>
<dbReference type="GO" id="GO:0007155">
    <property type="term" value="P:cell adhesion"/>
    <property type="evidence" value="ECO:0007669"/>
    <property type="project" value="UniProtKB-KW"/>
</dbReference>
<dbReference type="InterPro" id="IPR013783">
    <property type="entry name" value="Ig-like_fold"/>
</dbReference>
<evidence type="ECO:0000256" key="2">
    <source>
        <dbReference type="ARBA" id="ARBA00022889"/>
    </source>
</evidence>
<feature type="domain" description="Fibronectin type-III" evidence="7">
    <location>
        <begin position="34"/>
        <end position="132"/>
    </location>
</feature>
<gene>
    <name evidence="8" type="ORF">CK820_G0055216</name>
</gene>
<dbReference type="InterPro" id="IPR051170">
    <property type="entry name" value="Neural/epithelial_adhesion"/>
</dbReference>
<dbReference type="InterPro" id="IPR003961">
    <property type="entry name" value="FN3_dom"/>
</dbReference>
<feature type="compositionally biased region" description="Basic and acidic residues" evidence="5">
    <location>
        <begin position="133"/>
        <end position="145"/>
    </location>
</feature>
<dbReference type="Pfam" id="PF00041">
    <property type="entry name" value="fn3"/>
    <property type="match status" value="1"/>
</dbReference>
<dbReference type="PROSITE" id="PS50835">
    <property type="entry name" value="IG_LIKE"/>
    <property type="match status" value="1"/>
</dbReference>
<evidence type="ECO:0000313" key="8">
    <source>
        <dbReference type="EMBL" id="PNI11548.1"/>
    </source>
</evidence>
<dbReference type="CDD" id="cd00063">
    <property type="entry name" value="FN3"/>
    <property type="match status" value="2"/>
</dbReference>
<keyword evidence="3" id="KW-1015">Disulfide bond</keyword>
<dbReference type="AlphaFoldDB" id="A0A2J8IM20"/>
<feature type="non-terminal residue" evidence="8">
    <location>
        <position position="1"/>
    </location>
</feature>
<dbReference type="Proteomes" id="UP000236370">
    <property type="component" value="Unassembled WGS sequence"/>
</dbReference>
<reference evidence="8 9" key="1">
    <citation type="submission" date="2017-12" db="EMBL/GenBank/DDBJ databases">
        <title>High-resolution comparative analysis of great ape genomes.</title>
        <authorList>
            <person name="Pollen A."/>
            <person name="Hastie A."/>
            <person name="Hormozdiari F."/>
            <person name="Dougherty M."/>
            <person name="Liu R."/>
            <person name="Chaisson M."/>
            <person name="Hoppe E."/>
            <person name="Hill C."/>
            <person name="Pang A."/>
            <person name="Hillier L."/>
            <person name="Baker C."/>
            <person name="Armstrong J."/>
            <person name="Shendure J."/>
            <person name="Paten B."/>
            <person name="Wilson R."/>
            <person name="Chao H."/>
            <person name="Schneider V."/>
            <person name="Ventura M."/>
            <person name="Kronenberg Z."/>
            <person name="Murali S."/>
            <person name="Gordon D."/>
            <person name="Cantsilieris S."/>
            <person name="Munson K."/>
            <person name="Nelson B."/>
            <person name="Raja A."/>
            <person name="Underwood J."/>
            <person name="Diekhans M."/>
            <person name="Fiddes I."/>
            <person name="Haussler D."/>
            <person name="Eichler E."/>
        </authorList>
    </citation>
    <scope>NUCLEOTIDE SEQUENCE [LARGE SCALE GENOMIC DNA]</scope>
    <source>
        <strain evidence="8">Yerkes chimp pedigree #C0471</strain>
    </source>
</reference>
<dbReference type="Pfam" id="PF07679">
    <property type="entry name" value="I-set"/>
    <property type="match status" value="1"/>
</dbReference>
<feature type="non-terminal residue" evidence="8">
    <location>
        <position position="189"/>
    </location>
</feature>
<dbReference type="InterPro" id="IPR036116">
    <property type="entry name" value="FN3_sf"/>
</dbReference>
<dbReference type="FunFam" id="2.60.40.10:FF:000057">
    <property type="entry name" value="neural cell adhesion molecule L1"/>
    <property type="match status" value="1"/>
</dbReference>
<evidence type="ECO:0000259" key="6">
    <source>
        <dbReference type="PROSITE" id="PS50835"/>
    </source>
</evidence>
<comment type="caution">
    <text evidence="8">The sequence shown here is derived from an EMBL/GenBank/DDBJ whole genome shotgun (WGS) entry which is preliminary data.</text>
</comment>
<dbReference type="FunFam" id="2.60.40.10:FF:000658">
    <property type="entry name" value="Neural cell adhesion molecule L1"/>
    <property type="match status" value="1"/>
</dbReference>
<feature type="domain" description="Fibronectin type-III" evidence="7">
    <location>
        <begin position="137"/>
        <end position="189"/>
    </location>
</feature>
<keyword evidence="2" id="KW-0130">Cell adhesion</keyword>
<name>A0A2J8IM20_PANTR</name>
<dbReference type="InterPro" id="IPR013098">
    <property type="entry name" value="Ig_I-set"/>
</dbReference>
<sequence length="189" mass="21528">DPSLQPSITWRGDGRDLQELGDSDKYFIEDGRLVIHSLDYSDQGNYSCVASTELDVVESRAQLLVVEYDIEFEDKEMAPEKWYSLGKVPGNQTSTTLKLSPYVHYTFRVTAINKYGPGEPSPVSETVVTPEAAPEKNPMDVKGEGNETTNMVITWKPLRWMDWNAPQVQYRVQWRPQGTRGPWQEQIVS</sequence>